<dbReference type="EMBL" id="JARQZJ010000048">
    <property type="protein sequence ID" value="KAK9878471.1"/>
    <property type="molecule type" value="Genomic_DNA"/>
</dbReference>
<evidence type="ECO:0000259" key="12">
    <source>
        <dbReference type="SMART" id="SM01144"/>
    </source>
</evidence>
<evidence type="ECO:0000256" key="4">
    <source>
        <dbReference type="ARBA" id="ARBA00022691"/>
    </source>
</evidence>
<evidence type="ECO:0000256" key="7">
    <source>
        <dbReference type="ARBA" id="ARBA00037050"/>
    </source>
</evidence>
<proteinExistence type="inferred from homology"/>
<dbReference type="InterPro" id="IPR005636">
    <property type="entry name" value="DTW"/>
</dbReference>
<evidence type="ECO:0000256" key="8">
    <source>
        <dbReference type="ARBA" id="ARBA00038290"/>
    </source>
</evidence>
<evidence type="ECO:0000313" key="14">
    <source>
        <dbReference type="Proteomes" id="UP001431783"/>
    </source>
</evidence>
<gene>
    <name evidence="13" type="ORF">WA026_022113</name>
</gene>
<dbReference type="GO" id="GO:0006400">
    <property type="term" value="P:tRNA modification"/>
    <property type="evidence" value="ECO:0007669"/>
    <property type="project" value="TreeGrafter"/>
</dbReference>
<dbReference type="SMART" id="SM01144">
    <property type="entry name" value="DTW"/>
    <property type="match status" value="1"/>
</dbReference>
<dbReference type="AlphaFoldDB" id="A0AAW1U3V9"/>
<sequence length="309" mass="36467">MSHPKENKRKLHNPFDGMLIDDSKILSELEGRQPCPKCNKSRKYYCYSCYIPIPKLEGCLPTVKIPIKIDIIKHKREIDGKSTSGHAAILASQDVRIYTYPDIPDYKKEKAVLVFPGNNAISIMDLLKVKDYSELLEFKGVPRKILPKGYNTSTLLKEKTYTTDFGNRLYNEKFPVDKVVFIDSTWNQSRSIFKDPNVNCIPCVVIKNRISQFWRYQKDSPRWYLATIEAIHQFLVEIHLHKWGLDKNYIGASCCFNEINNKNFEDFYCYSEKAYRGQYDNLLFFFRHMYHLIHKHYNHEELHAYINRA</sequence>
<dbReference type="PANTHER" id="PTHR15627">
    <property type="entry name" value="NATURAL KILLER CELL-SPECIFIC ANTIGEN KLIP1"/>
    <property type="match status" value="1"/>
</dbReference>
<evidence type="ECO:0000256" key="6">
    <source>
        <dbReference type="ARBA" id="ARBA00023242"/>
    </source>
</evidence>
<evidence type="ECO:0000256" key="10">
    <source>
        <dbReference type="ARBA" id="ARBA00042508"/>
    </source>
</evidence>
<comment type="catalytic activity">
    <reaction evidence="11">
        <text>a uridine in tRNA + S-adenosyl-L-methionine = a 3-[(3S)-3-amino-3-carboxypropyl]uridine in tRNA + S-methyl-5'-thioadenosine + H(+)</text>
        <dbReference type="Rhea" id="RHEA:62432"/>
        <dbReference type="Rhea" id="RHEA-COMP:13339"/>
        <dbReference type="Rhea" id="RHEA-COMP:16092"/>
        <dbReference type="ChEBI" id="CHEBI:15378"/>
        <dbReference type="ChEBI" id="CHEBI:17509"/>
        <dbReference type="ChEBI" id="CHEBI:59789"/>
        <dbReference type="ChEBI" id="CHEBI:65315"/>
        <dbReference type="ChEBI" id="CHEBI:82930"/>
        <dbReference type="EC" id="2.5.1.25"/>
    </reaction>
</comment>
<keyword evidence="5" id="KW-0819">tRNA processing</keyword>
<name>A0AAW1U3V9_9CUCU</name>
<evidence type="ECO:0000256" key="2">
    <source>
        <dbReference type="ARBA" id="ARBA00012386"/>
    </source>
</evidence>
<evidence type="ECO:0000256" key="3">
    <source>
        <dbReference type="ARBA" id="ARBA00022679"/>
    </source>
</evidence>
<keyword evidence="4" id="KW-0949">S-adenosyl-L-methionine</keyword>
<keyword evidence="6" id="KW-0539">Nucleus</keyword>
<evidence type="ECO:0000256" key="1">
    <source>
        <dbReference type="ARBA" id="ARBA00004123"/>
    </source>
</evidence>
<comment type="similarity">
    <text evidence="8">Belongs to the TDD superfamily. DTWD1 family.</text>
</comment>
<evidence type="ECO:0000256" key="11">
    <source>
        <dbReference type="ARBA" id="ARBA00048718"/>
    </source>
</evidence>
<evidence type="ECO:0000313" key="13">
    <source>
        <dbReference type="EMBL" id="KAK9878471.1"/>
    </source>
</evidence>
<reference evidence="13 14" key="1">
    <citation type="submission" date="2023-03" db="EMBL/GenBank/DDBJ databases">
        <title>Genome insight into feeding habits of ladybird beetles.</title>
        <authorList>
            <person name="Li H.-S."/>
            <person name="Huang Y.-H."/>
            <person name="Pang H."/>
        </authorList>
    </citation>
    <scope>NUCLEOTIDE SEQUENCE [LARGE SCALE GENOMIC DNA]</scope>
    <source>
        <strain evidence="13">SYSU_2023b</strain>
        <tissue evidence="13">Whole body</tissue>
    </source>
</reference>
<dbReference type="PANTHER" id="PTHR15627:SF8">
    <property type="entry name" value="TRNA-URIDINE AMINOCARBOXYPROPYLTRANSFERASE 1"/>
    <property type="match status" value="1"/>
</dbReference>
<accession>A0AAW1U3V9</accession>
<dbReference type="GO" id="GO:0016432">
    <property type="term" value="F:tRNA-uridine aminocarboxypropyltransferase activity"/>
    <property type="evidence" value="ECO:0007669"/>
    <property type="project" value="UniProtKB-EC"/>
</dbReference>
<dbReference type="InterPro" id="IPR051521">
    <property type="entry name" value="tRNA_Mod/Golgi_Maint"/>
</dbReference>
<keyword evidence="3" id="KW-0808">Transferase</keyword>
<dbReference type="GO" id="GO:0005634">
    <property type="term" value="C:nucleus"/>
    <property type="evidence" value="ECO:0007669"/>
    <property type="project" value="UniProtKB-SubCell"/>
</dbReference>
<comment type="caution">
    <text evidence="13">The sequence shown here is derived from an EMBL/GenBank/DDBJ whole genome shotgun (WGS) entry which is preliminary data.</text>
</comment>
<dbReference type="Pfam" id="PF03942">
    <property type="entry name" value="DTW"/>
    <property type="match status" value="1"/>
</dbReference>
<dbReference type="EC" id="2.5.1.25" evidence="2"/>
<evidence type="ECO:0000256" key="9">
    <source>
        <dbReference type="ARBA" id="ARBA00039242"/>
    </source>
</evidence>
<evidence type="ECO:0000256" key="5">
    <source>
        <dbReference type="ARBA" id="ARBA00022694"/>
    </source>
</evidence>
<dbReference type="Proteomes" id="UP001431783">
    <property type="component" value="Unassembled WGS sequence"/>
</dbReference>
<keyword evidence="14" id="KW-1185">Reference proteome</keyword>
<organism evidence="13 14">
    <name type="scientific">Henosepilachna vigintioctopunctata</name>
    <dbReference type="NCBI Taxonomy" id="420089"/>
    <lineage>
        <taxon>Eukaryota</taxon>
        <taxon>Metazoa</taxon>
        <taxon>Ecdysozoa</taxon>
        <taxon>Arthropoda</taxon>
        <taxon>Hexapoda</taxon>
        <taxon>Insecta</taxon>
        <taxon>Pterygota</taxon>
        <taxon>Neoptera</taxon>
        <taxon>Endopterygota</taxon>
        <taxon>Coleoptera</taxon>
        <taxon>Polyphaga</taxon>
        <taxon>Cucujiformia</taxon>
        <taxon>Coccinelloidea</taxon>
        <taxon>Coccinellidae</taxon>
        <taxon>Epilachninae</taxon>
        <taxon>Epilachnini</taxon>
        <taxon>Henosepilachna</taxon>
    </lineage>
</organism>
<feature type="domain" description="DTW" evidence="12">
    <location>
        <begin position="42"/>
        <end position="298"/>
    </location>
</feature>
<comment type="function">
    <text evidence="7">Catalyzes the formation of 3-(3-amino-3-carboxypropyl)uridine (acp3U) at position 20 in the D-loop of several cytoplasmic tRNAs (acp3U(20)).</text>
</comment>
<protein>
    <recommendedName>
        <fullName evidence="9">tRNA-uridine aminocarboxypropyltransferase 1</fullName>
        <ecNumber evidence="2">2.5.1.25</ecNumber>
    </recommendedName>
    <alternativeName>
        <fullName evidence="10">DTW domain-containing protein 1</fullName>
    </alternativeName>
</protein>
<comment type="subcellular location">
    <subcellularLocation>
        <location evidence="1">Nucleus</location>
    </subcellularLocation>
</comment>